<comment type="function">
    <text evidence="7">Catalyzes the adenylation by ATP of the carboxyl group of the C-terminal glycine of sulfur carrier protein MoaD.</text>
</comment>
<dbReference type="EC" id="2.7.7.80" evidence="9"/>
<dbReference type="Pfam" id="PF00899">
    <property type="entry name" value="ThiF"/>
    <property type="match status" value="1"/>
</dbReference>
<evidence type="ECO:0000313" key="15">
    <source>
        <dbReference type="EMBL" id="ABC30809.1"/>
    </source>
</evidence>
<reference evidence="15 16" key="1">
    <citation type="journal article" date="2005" name="Nucleic Acids Res.">
        <title>Genomic blueprint of Hahella chejuensis, a marine microbe producing an algicidal agent.</title>
        <authorList>
            <person name="Jeong H."/>
            <person name="Yim J.H."/>
            <person name="Lee C."/>
            <person name="Choi S.-H."/>
            <person name="Park Y.K."/>
            <person name="Yoon S.H."/>
            <person name="Hur C.-G."/>
            <person name="Kang H.-Y."/>
            <person name="Kim D."/>
            <person name="Lee H.H."/>
            <person name="Park K.H."/>
            <person name="Park S.-H."/>
            <person name="Park H.-S."/>
            <person name="Lee H.K."/>
            <person name="Oh T.K."/>
            <person name="Kim J.F."/>
        </authorList>
    </citation>
    <scope>NUCLEOTIDE SEQUENCE [LARGE SCALE GENOMIC DNA]</scope>
    <source>
        <strain evidence="15 16">KCTC 2396</strain>
    </source>
</reference>
<keyword evidence="5" id="KW-0067">ATP-binding</keyword>
<dbReference type="PROSITE" id="PS50206">
    <property type="entry name" value="RHODANESE_3"/>
    <property type="match status" value="1"/>
</dbReference>
<proteinExistence type="inferred from homology"/>
<dbReference type="GO" id="GO:0005524">
    <property type="term" value="F:ATP binding"/>
    <property type="evidence" value="ECO:0007669"/>
    <property type="project" value="UniProtKB-KW"/>
</dbReference>
<dbReference type="GO" id="GO:0008641">
    <property type="term" value="F:ubiquitin-like modifier activating enzyme activity"/>
    <property type="evidence" value="ECO:0007669"/>
    <property type="project" value="InterPro"/>
</dbReference>
<dbReference type="GO" id="GO:0005829">
    <property type="term" value="C:cytosol"/>
    <property type="evidence" value="ECO:0007669"/>
    <property type="project" value="TreeGrafter"/>
</dbReference>
<evidence type="ECO:0000256" key="3">
    <source>
        <dbReference type="ARBA" id="ARBA00022679"/>
    </source>
</evidence>
<accession>Q2SEW5</accession>
<dbReference type="PANTHER" id="PTHR10953:SF102">
    <property type="entry name" value="ADENYLYLTRANSFERASE AND SULFURTRANSFERASE MOCS3"/>
    <property type="match status" value="1"/>
</dbReference>
<dbReference type="InterPro" id="IPR045886">
    <property type="entry name" value="ThiF/MoeB/HesA"/>
</dbReference>
<dbReference type="KEGG" id="hch:HCH_04098"/>
<feature type="domain" description="Rhodanese" evidence="14">
    <location>
        <begin position="285"/>
        <end position="373"/>
    </location>
</feature>
<dbReference type="OrthoDB" id="9804286at2"/>
<dbReference type="InterPro" id="IPR001763">
    <property type="entry name" value="Rhodanese-like_dom"/>
</dbReference>
<protein>
    <recommendedName>
        <fullName evidence="10">Molybdopterin-synthase adenylyltransferase</fullName>
        <ecNumber evidence="9">2.7.7.80</ecNumber>
    </recommendedName>
    <alternativeName>
        <fullName evidence="13">MoaD protein adenylase</fullName>
    </alternativeName>
    <alternativeName>
        <fullName evidence="11">Molybdopterin-converting factor subunit 1 adenylase</fullName>
    </alternativeName>
    <alternativeName>
        <fullName evidence="12">Sulfur carrier protein MoaD adenylyltransferase</fullName>
    </alternativeName>
</protein>
<sequence>MLTTAELSRYSRHLSLPEFGRAGQEQLRASRVLIVGAGGLGSPLGLYLAAAGVGILGIVDGDVVEESNLQRQVLYTVDDIGQPKAERAAARLNALNPHVDIRPYTMTLSSENALGLIKDYDLVIDGTDNFPTRYLTNDACVLAGKPNVYGSIFQFEGQASVFHHEGGPCYRCLFPEPPPPGMVPSCAEGGVLGVLPAMIAGIQATEAIKILTGMGDTLSGRLLQYNALSMTFDELRLRRDPECPVCGDHPSITALIDYDAFCGVPKALAQECDINPEALNARLQKGEQMTLIDVREPYEREICAIDGSLHIPLQSLPARIHEFSKEQTLVFYCKSGGRSAGARQLFSDADFHRVYNLSGGILAWADKIDPDMPRY</sequence>
<dbReference type="eggNOG" id="COG0476">
    <property type="taxonomic scope" value="Bacteria"/>
</dbReference>
<dbReference type="CDD" id="cd00757">
    <property type="entry name" value="ThiF_MoeB_HesA_family"/>
    <property type="match status" value="1"/>
</dbReference>
<dbReference type="AlphaFoldDB" id="Q2SEW5"/>
<keyword evidence="3" id="KW-0808">Transferase</keyword>
<evidence type="ECO:0000256" key="2">
    <source>
        <dbReference type="ARBA" id="ARBA00009919"/>
    </source>
</evidence>
<dbReference type="EMBL" id="CP000155">
    <property type="protein sequence ID" value="ABC30809.1"/>
    <property type="molecule type" value="Genomic_DNA"/>
</dbReference>
<evidence type="ECO:0000256" key="9">
    <source>
        <dbReference type="ARBA" id="ARBA00066884"/>
    </source>
</evidence>
<comment type="catalytic activity">
    <reaction evidence="6">
        <text>[molybdopterin-synthase sulfur-carrier protein]-C-terminal Gly-Gly + ATP + H(+) = [molybdopterin-synthase sulfur-carrier protein]-C-terminal Gly-Gly-AMP + diphosphate</text>
        <dbReference type="Rhea" id="RHEA:43616"/>
        <dbReference type="Rhea" id="RHEA-COMP:12159"/>
        <dbReference type="Rhea" id="RHEA-COMP:12202"/>
        <dbReference type="ChEBI" id="CHEBI:15378"/>
        <dbReference type="ChEBI" id="CHEBI:30616"/>
        <dbReference type="ChEBI" id="CHEBI:33019"/>
        <dbReference type="ChEBI" id="CHEBI:90618"/>
        <dbReference type="ChEBI" id="CHEBI:90778"/>
        <dbReference type="EC" id="2.7.7.80"/>
    </reaction>
</comment>
<dbReference type="SUPFAM" id="SSF69572">
    <property type="entry name" value="Activating enzymes of the ubiquitin-like proteins"/>
    <property type="match status" value="1"/>
</dbReference>
<dbReference type="GO" id="GO:0008146">
    <property type="term" value="F:sulfotransferase activity"/>
    <property type="evidence" value="ECO:0007669"/>
    <property type="project" value="TreeGrafter"/>
</dbReference>
<dbReference type="GO" id="GO:0004792">
    <property type="term" value="F:thiosulfate-cyanide sulfurtransferase activity"/>
    <property type="evidence" value="ECO:0007669"/>
    <property type="project" value="TreeGrafter"/>
</dbReference>
<evidence type="ECO:0000256" key="11">
    <source>
        <dbReference type="ARBA" id="ARBA00075110"/>
    </source>
</evidence>
<dbReference type="GO" id="GO:0061605">
    <property type="term" value="F:molybdopterin-synthase adenylyltransferase activity"/>
    <property type="evidence" value="ECO:0007669"/>
    <property type="project" value="UniProtKB-EC"/>
</dbReference>
<evidence type="ECO:0000256" key="10">
    <source>
        <dbReference type="ARBA" id="ARBA00073635"/>
    </source>
</evidence>
<evidence type="ECO:0000256" key="13">
    <source>
        <dbReference type="ARBA" id="ARBA00078531"/>
    </source>
</evidence>
<dbReference type="eggNOG" id="COG0607">
    <property type="taxonomic scope" value="Bacteria"/>
</dbReference>
<dbReference type="InterPro" id="IPR035985">
    <property type="entry name" value="Ubiquitin-activating_enz"/>
</dbReference>
<dbReference type="STRING" id="349521.HCH_04098"/>
<comment type="subunit">
    <text evidence="8">Homodimer. Forms a stable heterotetrameric complex of 2 MoeB and 2 MoaD during adenylation of MoaD.</text>
</comment>
<evidence type="ECO:0000256" key="12">
    <source>
        <dbReference type="ARBA" id="ARBA00075328"/>
    </source>
</evidence>
<evidence type="ECO:0000259" key="14">
    <source>
        <dbReference type="PROSITE" id="PS50206"/>
    </source>
</evidence>
<dbReference type="InterPro" id="IPR036873">
    <property type="entry name" value="Rhodanese-like_dom_sf"/>
</dbReference>
<dbReference type="InterPro" id="IPR000594">
    <property type="entry name" value="ThiF_NAD_FAD-bd"/>
</dbReference>
<dbReference type="NCBIfam" id="NF004281">
    <property type="entry name" value="PRK05690.1"/>
    <property type="match status" value="1"/>
</dbReference>
<organism evidence="15 16">
    <name type="scientific">Hahella chejuensis (strain KCTC 2396)</name>
    <dbReference type="NCBI Taxonomy" id="349521"/>
    <lineage>
        <taxon>Bacteria</taxon>
        <taxon>Pseudomonadati</taxon>
        <taxon>Pseudomonadota</taxon>
        <taxon>Gammaproteobacteria</taxon>
        <taxon>Oceanospirillales</taxon>
        <taxon>Hahellaceae</taxon>
        <taxon>Hahella</taxon>
    </lineage>
</organism>
<keyword evidence="16" id="KW-1185">Reference proteome</keyword>
<evidence type="ECO:0000256" key="6">
    <source>
        <dbReference type="ARBA" id="ARBA00052218"/>
    </source>
</evidence>
<comment type="pathway">
    <text evidence="1">Cofactor biosynthesis; molybdopterin biosynthesis.</text>
</comment>
<evidence type="ECO:0000256" key="1">
    <source>
        <dbReference type="ARBA" id="ARBA00005046"/>
    </source>
</evidence>
<dbReference type="FunFam" id="3.40.50.720:FF:000033">
    <property type="entry name" value="Adenylyltransferase and sulfurtransferase MOCS3"/>
    <property type="match status" value="1"/>
</dbReference>
<evidence type="ECO:0000256" key="7">
    <source>
        <dbReference type="ARBA" id="ARBA00055169"/>
    </source>
</evidence>
<dbReference type="Proteomes" id="UP000000238">
    <property type="component" value="Chromosome"/>
</dbReference>
<evidence type="ECO:0000256" key="4">
    <source>
        <dbReference type="ARBA" id="ARBA00022741"/>
    </source>
</evidence>
<dbReference type="SMART" id="SM00450">
    <property type="entry name" value="RHOD"/>
    <property type="match status" value="1"/>
</dbReference>
<dbReference type="PANTHER" id="PTHR10953">
    <property type="entry name" value="UBIQUITIN-ACTIVATING ENZYME E1"/>
    <property type="match status" value="1"/>
</dbReference>
<keyword evidence="4" id="KW-0547">Nucleotide-binding</keyword>
<name>Q2SEW5_HAHCH</name>
<evidence type="ECO:0000256" key="8">
    <source>
        <dbReference type="ARBA" id="ARBA00063809"/>
    </source>
</evidence>
<evidence type="ECO:0000256" key="5">
    <source>
        <dbReference type="ARBA" id="ARBA00022840"/>
    </source>
</evidence>
<comment type="similarity">
    <text evidence="2">Belongs to the HesA/MoeB/ThiF family.</text>
</comment>
<dbReference type="Gene3D" id="3.40.50.720">
    <property type="entry name" value="NAD(P)-binding Rossmann-like Domain"/>
    <property type="match status" value="1"/>
</dbReference>
<dbReference type="HOGENOM" id="CLU_013325_1_2_6"/>
<dbReference type="Pfam" id="PF00581">
    <property type="entry name" value="Rhodanese"/>
    <property type="match status" value="1"/>
</dbReference>
<gene>
    <name evidence="15" type="ordered locus">HCH_04098</name>
</gene>
<evidence type="ECO:0000313" key="16">
    <source>
        <dbReference type="Proteomes" id="UP000000238"/>
    </source>
</evidence>
<dbReference type="RefSeq" id="WP_011397876.1">
    <property type="nucleotide sequence ID" value="NC_007645.1"/>
</dbReference>
<dbReference type="Gene3D" id="3.40.250.10">
    <property type="entry name" value="Rhodanese-like domain"/>
    <property type="match status" value="1"/>
</dbReference>